<evidence type="ECO:0000256" key="2">
    <source>
        <dbReference type="ARBA" id="ARBA00022475"/>
    </source>
</evidence>
<name>A0A150S7Z0_SORCE</name>
<evidence type="ECO:0000313" key="7">
    <source>
        <dbReference type="EMBL" id="KYF88531.1"/>
    </source>
</evidence>
<feature type="transmembrane region" description="Helical" evidence="6">
    <location>
        <begin position="42"/>
        <end position="61"/>
    </location>
</feature>
<dbReference type="AlphaFoldDB" id="A0A150S7Z0"/>
<comment type="subcellular location">
    <subcellularLocation>
        <location evidence="1">Cell membrane</location>
        <topology evidence="1">Multi-pass membrane protein</topology>
    </subcellularLocation>
</comment>
<feature type="transmembrane region" description="Helical" evidence="6">
    <location>
        <begin position="140"/>
        <end position="163"/>
    </location>
</feature>
<organism evidence="7 8">
    <name type="scientific">Sorangium cellulosum</name>
    <name type="common">Polyangium cellulosum</name>
    <dbReference type="NCBI Taxonomy" id="56"/>
    <lineage>
        <taxon>Bacteria</taxon>
        <taxon>Pseudomonadati</taxon>
        <taxon>Myxococcota</taxon>
        <taxon>Polyangia</taxon>
        <taxon>Polyangiales</taxon>
        <taxon>Polyangiaceae</taxon>
        <taxon>Sorangium</taxon>
    </lineage>
</organism>
<evidence type="ECO:0000256" key="6">
    <source>
        <dbReference type="SAM" id="Phobius"/>
    </source>
</evidence>
<protein>
    <submittedName>
        <fullName evidence="7">Uncharacterized protein</fullName>
    </submittedName>
</protein>
<proteinExistence type="predicted"/>
<keyword evidence="2" id="KW-1003">Cell membrane</keyword>
<keyword evidence="3 6" id="KW-0812">Transmembrane</keyword>
<reference evidence="7 8" key="1">
    <citation type="submission" date="2014-02" db="EMBL/GenBank/DDBJ databases">
        <title>The small core and large imbalanced accessory genome model reveals a collaborative survival strategy of Sorangium cellulosum strains in nature.</title>
        <authorList>
            <person name="Han K."/>
            <person name="Peng R."/>
            <person name="Blom J."/>
            <person name="Li Y.-Z."/>
        </authorList>
    </citation>
    <scope>NUCLEOTIDE SEQUENCE [LARGE SCALE GENOMIC DNA]</scope>
    <source>
        <strain evidence="7 8">So0011-07</strain>
    </source>
</reference>
<evidence type="ECO:0000256" key="4">
    <source>
        <dbReference type="ARBA" id="ARBA00022989"/>
    </source>
</evidence>
<dbReference type="EMBL" id="JEMB01001334">
    <property type="protein sequence ID" value="KYF88531.1"/>
    <property type="molecule type" value="Genomic_DNA"/>
</dbReference>
<evidence type="ECO:0000256" key="1">
    <source>
        <dbReference type="ARBA" id="ARBA00004651"/>
    </source>
</evidence>
<evidence type="ECO:0000256" key="3">
    <source>
        <dbReference type="ARBA" id="ARBA00022692"/>
    </source>
</evidence>
<keyword evidence="4 6" id="KW-1133">Transmembrane helix</keyword>
<sequence length="301" mass="31801">MRRLHILKLAGWKRRFSRAGAWSKDVLVCLDRTRVLGLAAETAFWLFLSLVPLAAVAGLLAGRFSTNNWSAVVQLLSPLPAAARQLVSAELINLATWNQGSVGVGSTAVFIWLASSGVHSIFDSLEIGTGISRPWWKKRLLAIGMCIVLPVAVALLASLGPALQGAMGGLGRWIPPLRATEAPTLASRLLRFCVSAGIVLAYVCALYRVGIPPRARRGVPILPGALLAVALEILFGFAYAFYIAKAGDGGAYLAGLAVIGVTMIGLYLFTAALLVGAVVNRKLARGVETCPGAAARSRMDD</sequence>
<dbReference type="Pfam" id="PF03631">
    <property type="entry name" value="Virul_fac_BrkB"/>
    <property type="match status" value="1"/>
</dbReference>
<dbReference type="GO" id="GO:0005886">
    <property type="term" value="C:plasma membrane"/>
    <property type="evidence" value="ECO:0007669"/>
    <property type="project" value="UniProtKB-SubCell"/>
</dbReference>
<evidence type="ECO:0000256" key="5">
    <source>
        <dbReference type="ARBA" id="ARBA00023136"/>
    </source>
</evidence>
<evidence type="ECO:0000313" key="8">
    <source>
        <dbReference type="Proteomes" id="UP000075635"/>
    </source>
</evidence>
<gene>
    <name evidence="7" type="ORF">BE17_41435</name>
</gene>
<comment type="caution">
    <text evidence="7">The sequence shown here is derived from an EMBL/GenBank/DDBJ whole genome shotgun (WGS) entry which is preliminary data.</text>
</comment>
<dbReference type="Proteomes" id="UP000075635">
    <property type="component" value="Unassembled WGS sequence"/>
</dbReference>
<dbReference type="PIRSF" id="PIRSF035875">
    <property type="entry name" value="RNase_BN"/>
    <property type="match status" value="1"/>
</dbReference>
<feature type="transmembrane region" description="Helical" evidence="6">
    <location>
        <begin position="250"/>
        <end position="275"/>
    </location>
</feature>
<dbReference type="PANTHER" id="PTHR30213:SF0">
    <property type="entry name" value="UPF0761 MEMBRANE PROTEIN YIHY"/>
    <property type="match status" value="1"/>
</dbReference>
<dbReference type="InterPro" id="IPR017039">
    <property type="entry name" value="Virul_fac_BrkB"/>
</dbReference>
<dbReference type="PANTHER" id="PTHR30213">
    <property type="entry name" value="INNER MEMBRANE PROTEIN YHJD"/>
    <property type="match status" value="1"/>
</dbReference>
<feature type="transmembrane region" description="Helical" evidence="6">
    <location>
        <begin position="221"/>
        <end position="244"/>
    </location>
</feature>
<accession>A0A150S7Z0</accession>
<feature type="transmembrane region" description="Helical" evidence="6">
    <location>
        <begin position="189"/>
        <end position="209"/>
    </location>
</feature>
<keyword evidence="5 6" id="KW-0472">Membrane</keyword>